<reference evidence="1" key="1">
    <citation type="submission" date="2022-01" db="EMBL/GenBank/DDBJ databases">
        <authorList>
            <person name="King R."/>
        </authorList>
    </citation>
    <scope>NUCLEOTIDE SEQUENCE</scope>
</reference>
<proteinExistence type="predicted"/>
<evidence type="ECO:0000313" key="2">
    <source>
        <dbReference type="Proteomes" id="UP001153709"/>
    </source>
</evidence>
<protein>
    <submittedName>
        <fullName evidence="1">Uncharacterized protein</fullName>
    </submittedName>
</protein>
<organism evidence="1 2">
    <name type="scientific">Diabrotica balteata</name>
    <name type="common">Banded cucumber beetle</name>
    <dbReference type="NCBI Taxonomy" id="107213"/>
    <lineage>
        <taxon>Eukaryota</taxon>
        <taxon>Metazoa</taxon>
        <taxon>Ecdysozoa</taxon>
        <taxon>Arthropoda</taxon>
        <taxon>Hexapoda</taxon>
        <taxon>Insecta</taxon>
        <taxon>Pterygota</taxon>
        <taxon>Neoptera</taxon>
        <taxon>Endopterygota</taxon>
        <taxon>Coleoptera</taxon>
        <taxon>Polyphaga</taxon>
        <taxon>Cucujiformia</taxon>
        <taxon>Chrysomeloidea</taxon>
        <taxon>Chrysomelidae</taxon>
        <taxon>Galerucinae</taxon>
        <taxon>Diabroticina</taxon>
        <taxon>Diabroticites</taxon>
        <taxon>Diabrotica</taxon>
    </lineage>
</organism>
<evidence type="ECO:0000313" key="1">
    <source>
        <dbReference type="EMBL" id="CAG9826169.1"/>
    </source>
</evidence>
<gene>
    <name evidence="1" type="ORF">DIABBA_LOCUS311</name>
</gene>
<dbReference type="EMBL" id="OU898276">
    <property type="protein sequence ID" value="CAG9826169.1"/>
    <property type="molecule type" value="Genomic_DNA"/>
</dbReference>
<name>A0A9N9X647_DIABA</name>
<dbReference type="AlphaFoldDB" id="A0A9N9X647"/>
<keyword evidence="2" id="KW-1185">Reference proteome</keyword>
<accession>A0A9N9X647</accession>
<sequence length="111" mass="12516">MTSLVNEGDELDILEANREPLSYDELIQLQAEPAVDEETEPVVSKQLTLNNLSKAFSYIEQGINILLANDPDDERSTKVSREVNSVISCYKSLKNEIDKKARQTTLDNIFV</sequence>
<dbReference type="Proteomes" id="UP001153709">
    <property type="component" value="Chromosome 1"/>
</dbReference>
<dbReference type="OrthoDB" id="8194752at2759"/>